<name>A0A5M9N4L6_9EURO</name>
<dbReference type="PANTHER" id="PTHR35896">
    <property type="entry name" value="IG-LIKE DOMAIN-CONTAINING PROTEIN"/>
    <property type="match status" value="1"/>
</dbReference>
<dbReference type="InterPro" id="IPR053008">
    <property type="entry name" value="Phomopsin_biosynth_assoc"/>
</dbReference>
<gene>
    <name evidence="2" type="ORF">ATNIH1004_000869</name>
</gene>
<sequence length="213" mass="24628">MTQYQPLDQIDPEHPRPKNPASSWLQCIGNGLISLLAIYGLISLSLLAWSYLPLQKSGHTCSCGQTPDEAIKRGCRFDQFALAWLPDACRDDDLIHEFEDLGRAYNHSWEFYTWPDPEQKMSLLEVSMAADVVGMKNRSAVSTTVDWHHTHCLYLWRKLYRTRYTKLTMESRYDSEHHQKHCVESILEWVRVQSPAERLLGGSVVDLYADEKL</sequence>
<organism evidence="2 3">
    <name type="scientific">Aspergillus tanneri</name>
    <dbReference type="NCBI Taxonomy" id="1220188"/>
    <lineage>
        <taxon>Eukaryota</taxon>
        <taxon>Fungi</taxon>
        <taxon>Dikarya</taxon>
        <taxon>Ascomycota</taxon>
        <taxon>Pezizomycotina</taxon>
        <taxon>Eurotiomycetes</taxon>
        <taxon>Eurotiomycetidae</taxon>
        <taxon>Eurotiales</taxon>
        <taxon>Aspergillaceae</taxon>
        <taxon>Aspergillus</taxon>
        <taxon>Aspergillus subgen. Circumdati</taxon>
    </lineage>
</organism>
<reference evidence="2 3" key="1">
    <citation type="submission" date="2019-08" db="EMBL/GenBank/DDBJ databases">
        <title>The genome sequence of a newly discovered highly antifungal drug resistant Aspergillus species, Aspergillus tanneri NIH 1004.</title>
        <authorList>
            <person name="Mounaud S."/>
            <person name="Singh I."/>
            <person name="Joardar V."/>
            <person name="Pakala S."/>
            <person name="Pakala S."/>
            <person name="Venepally P."/>
            <person name="Chung J.K."/>
            <person name="Losada L."/>
            <person name="Nierman W.C."/>
        </authorList>
    </citation>
    <scope>NUCLEOTIDE SEQUENCE [LARGE SCALE GENOMIC DNA]</scope>
    <source>
        <strain evidence="2 3">NIH1004</strain>
    </source>
</reference>
<accession>A0A5M9N4L6</accession>
<feature type="transmembrane region" description="Helical" evidence="1">
    <location>
        <begin position="32"/>
        <end position="52"/>
    </location>
</feature>
<dbReference type="VEuPathDB" id="FungiDB:EYZ11_001739"/>
<dbReference type="GeneID" id="54323571"/>
<dbReference type="RefSeq" id="XP_033431330.1">
    <property type="nucleotide sequence ID" value="XM_033565573.1"/>
</dbReference>
<dbReference type="AlphaFoldDB" id="A0A5M9N4L6"/>
<keyword evidence="1" id="KW-0812">Transmembrane</keyword>
<dbReference type="OrthoDB" id="3501153at2759"/>
<keyword evidence="1" id="KW-0472">Membrane</keyword>
<evidence type="ECO:0000313" key="2">
    <source>
        <dbReference type="EMBL" id="KAA8651969.1"/>
    </source>
</evidence>
<comment type="caution">
    <text evidence="2">The sequence shown here is derived from an EMBL/GenBank/DDBJ whole genome shotgun (WGS) entry which is preliminary data.</text>
</comment>
<dbReference type="Proteomes" id="UP000324241">
    <property type="component" value="Unassembled WGS sequence"/>
</dbReference>
<protein>
    <submittedName>
        <fullName evidence="2">Uncharacterized protein</fullName>
    </submittedName>
</protein>
<keyword evidence="1" id="KW-1133">Transmembrane helix</keyword>
<evidence type="ECO:0000313" key="3">
    <source>
        <dbReference type="Proteomes" id="UP000324241"/>
    </source>
</evidence>
<dbReference type="PANTHER" id="PTHR35896:SF3">
    <property type="entry name" value="MAJOR FACILITATOR SUPERFAMILY TRANSPORTER"/>
    <property type="match status" value="1"/>
</dbReference>
<proteinExistence type="predicted"/>
<evidence type="ECO:0000256" key="1">
    <source>
        <dbReference type="SAM" id="Phobius"/>
    </source>
</evidence>
<dbReference type="EMBL" id="QUQM01000002">
    <property type="protein sequence ID" value="KAA8651969.1"/>
    <property type="molecule type" value="Genomic_DNA"/>
</dbReference>